<dbReference type="GO" id="GO:0032541">
    <property type="term" value="C:cortical endoplasmic reticulum"/>
    <property type="evidence" value="ECO:0007669"/>
    <property type="project" value="TreeGrafter"/>
</dbReference>
<comment type="subcellular location">
    <subcellularLocation>
        <location evidence="1 10">Endoplasmic reticulum membrane</location>
        <topology evidence="1 10">Multi-pass membrane protein</topology>
    </subcellularLocation>
</comment>
<dbReference type="OrthoDB" id="2192830at2759"/>
<keyword evidence="5 10" id="KW-0256">Endoplasmic reticulum</keyword>
<proteinExistence type="inferred from homology"/>
<dbReference type="Pfam" id="PF04161">
    <property type="entry name" value="Arv1"/>
    <property type="match status" value="1"/>
</dbReference>
<name>A0A0G4ESN7_VITBC</name>
<dbReference type="GO" id="GO:0016125">
    <property type="term" value="P:sterol metabolic process"/>
    <property type="evidence" value="ECO:0007669"/>
    <property type="project" value="UniProtKB-UniRule"/>
</dbReference>
<dbReference type="VEuPathDB" id="CryptoDB:Vbra_8124"/>
<evidence type="ECO:0000256" key="6">
    <source>
        <dbReference type="ARBA" id="ARBA00022989"/>
    </source>
</evidence>
<organism evidence="11 12">
    <name type="scientific">Vitrella brassicaformis (strain CCMP3155)</name>
    <dbReference type="NCBI Taxonomy" id="1169540"/>
    <lineage>
        <taxon>Eukaryota</taxon>
        <taxon>Sar</taxon>
        <taxon>Alveolata</taxon>
        <taxon>Colpodellida</taxon>
        <taxon>Vitrellaceae</taxon>
        <taxon>Vitrella</taxon>
    </lineage>
</organism>
<keyword evidence="7 10" id="KW-0445">Lipid transport</keyword>
<dbReference type="PANTHER" id="PTHR14467">
    <property type="entry name" value="ARV1"/>
    <property type="match status" value="1"/>
</dbReference>
<reference evidence="11 12" key="1">
    <citation type="submission" date="2014-11" db="EMBL/GenBank/DDBJ databases">
        <authorList>
            <person name="Zhu J."/>
            <person name="Qi W."/>
            <person name="Song R."/>
        </authorList>
    </citation>
    <scope>NUCLEOTIDE SEQUENCE [LARGE SCALE GENOMIC DNA]</scope>
</reference>
<feature type="transmembrane region" description="Helical" evidence="10">
    <location>
        <begin position="149"/>
        <end position="167"/>
    </location>
</feature>
<comment type="function">
    <text evidence="10">Mediator of sterol homeostasis involved in sterol uptake, trafficking and distribution into membranes.</text>
</comment>
<dbReference type="GO" id="GO:0005789">
    <property type="term" value="C:endoplasmic reticulum membrane"/>
    <property type="evidence" value="ECO:0007669"/>
    <property type="project" value="UniProtKB-SubCell"/>
</dbReference>
<dbReference type="InterPro" id="IPR007290">
    <property type="entry name" value="Arv1"/>
</dbReference>
<keyword evidence="3 10" id="KW-0813">Transport</keyword>
<evidence type="ECO:0000256" key="3">
    <source>
        <dbReference type="ARBA" id="ARBA00022448"/>
    </source>
</evidence>
<comment type="similarity">
    <text evidence="2 10">Belongs to the ARV1 family.</text>
</comment>
<dbReference type="GO" id="GO:0097036">
    <property type="term" value="P:regulation of plasma membrane sterol distribution"/>
    <property type="evidence" value="ECO:0007669"/>
    <property type="project" value="UniProtKB-UniRule"/>
</dbReference>
<feature type="transmembrane region" description="Helical" evidence="10">
    <location>
        <begin position="87"/>
        <end position="106"/>
    </location>
</feature>
<dbReference type="InParanoid" id="A0A0G4ESN7"/>
<gene>
    <name evidence="11" type="ORF">Vbra_8124</name>
</gene>
<dbReference type="GO" id="GO:0032366">
    <property type="term" value="P:intracellular sterol transport"/>
    <property type="evidence" value="ECO:0007669"/>
    <property type="project" value="UniProtKB-UniRule"/>
</dbReference>
<dbReference type="STRING" id="1169540.A0A0G4ESN7"/>
<keyword evidence="4 10" id="KW-0812">Transmembrane</keyword>
<evidence type="ECO:0000313" key="11">
    <source>
        <dbReference type="EMBL" id="CEM01022.1"/>
    </source>
</evidence>
<evidence type="ECO:0000256" key="9">
    <source>
        <dbReference type="ARBA" id="ARBA00023136"/>
    </source>
</evidence>
<evidence type="ECO:0000256" key="2">
    <source>
        <dbReference type="ARBA" id="ARBA00009187"/>
    </source>
</evidence>
<dbReference type="GO" id="GO:0005794">
    <property type="term" value="C:Golgi apparatus"/>
    <property type="evidence" value="ECO:0007669"/>
    <property type="project" value="TreeGrafter"/>
</dbReference>
<dbReference type="EMBL" id="CDMY01000304">
    <property type="protein sequence ID" value="CEM01022.1"/>
    <property type="molecule type" value="Genomic_DNA"/>
</dbReference>
<dbReference type="GO" id="GO:0006665">
    <property type="term" value="P:sphingolipid metabolic process"/>
    <property type="evidence" value="ECO:0007669"/>
    <property type="project" value="UniProtKB-UniRule"/>
</dbReference>
<comment type="function">
    <text evidence="10">Regulates also the sphingolipid metabolism.</text>
</comment>
<keyword evidence="12" id="KW-1185">Reference proteome</keyword>
<protein>
    <recommendedName>
        <fullName evidence="10">Protein ARV</fullName>
    </recommendedName>
</protein>
<evidence type="ECO:0000256" key="7">
    <source>
        <dbReference type="ARBA" id="ARBA00023055"/>
    </source>
</evidence>
<accession>A0A0G4ESN7</accession>
<keyword evidence="10" id="KW-0746">Sphingolipid metabolism</keyword>
<evidence type="ECO:0000256" key="1">
    <source>
        <dbReference type="ARBA" id="ARBA00004477"/>
    </source>
</evidence>
<evidence type="ECO:0000256" key="5">
    <source>
        <dbReference type="ARBA" id="ARBA00022824"/>
    </source>
</evidence>
<evidence type="ECO:0000256" key="4">
    <source>
        <dbReference type="ARBA" id="ARBA00022692"/>
    </source>
</evidence>
<evidence type="ECO:0000256" key="10">
    <source>
        <dbReference type="RuleBase" id="RU368065"/>
    </source>
</evidence>
<dbReference type="Proteomes" id="UP000041254">
    <property type="component" value="Unassembled WGS sequence"/>
</dbReference>
<dbReference type="PANTHER" id="PTHR14467:SF0">
    <property type="entry name" value="PROTEIN ARV1"/>
    <property type="match status" value="1"/>
</dbReference>
<evidence type="ECO:0000313" key="12">
    <source>
        <dbReference type="Proteomes" id="UP000041254"/>
    </source>
</evidence>
<evidence type="ECO:0000256" key="8">
    <source>
        <dbReference type="ARBA" id="ARBA00023098"/>
    </source>
</evidence>
<feature type="transmembrane region" description="Helical" evidence="10">
    <location>
        <begin position="179"/>
        <end position="202"/>
    </location>
</feature>
<sequence length="255" mass="28056">MAYVCVECGAPVALIYRVYSRGNISLQRCDECGAPADRYVEYQTLLVCIDILLHRQAAYRHVLFNRLPASQQQGQRHDGWAGPLVRLLLKVAIAVLFFDTYVMWALTRSGSCDDHSHGWVGWLSSRFGLVSATTYHRCVSNIHHAEWRMLVSAAGELAVYLWLLCVLTRRLLPSQTPSALSVLSAALLSMHGKLGVLLLMVWGDGRHLAHMAVPLQGFVALANTIALNTLVVTAKKGSAEKKGGEWGPLHGLSIV</sequence>
<keyword evidence="9 10" id="KW-0472">Membrane</keyword>
<keyword evidence="6 10" id="KW-1133">Transmembrane helix</keyword>
<keyword evidence="8 10" id="KW-0443">Lipid metabolism</keyword>
<feature type="transmembrane region" description="Helical" evidence="10">
    <location>
        <begin position="208"/>
        <end position="232"/>
    </location>
</feature>
<dbReference type="OMA" id="ISMICVE"/>
<dbReference type="AlphaFoldDB" id="A0A0G4ESN7"/>